<reference evidence="13" key="1">
    <citation type="journal article" date="2020" name="Stud. Mycol.">
        <title>101 Dothideomycetes genomes: a test case for predicting lifestyles and emergence of pathogens.</title>
        <authorList>
            <person name="Haridas S."/>
            <person name="Albert R."/>
            <person name="Binder M."/>
            <person name="Bloem J."/>
            <person name="Labutti K."/>
            <person name="Salamov A."/>
            <person name="Andreopoulos B."/>
            <person name="Baker S."/>
            <person name="Barry K."/>
            <person name="Bills G."/>
            <person name="Bluhm B."/>
            <person name="Cannon C."/>
            <person name="Castanera R."/>
            <person name="Culley D."/>
            <person name="Daum C."/>
            <person name="Ezra D."/>
            <person name="Gonzalez J."/>
            <person name="Henrissat B."/>
            <person name="Kuo A."/>
            <person name="Liang C."/>
            <person name="Lipzen A."/>
            <person name="Lutzoni F."/>
            <person name="Magnuson J."/>
            <person name="Mondo S."/>
            <person name="Nolan M."/>
            <person name="Ohm R."/>
            <person name="Pangilinan J."/>
            <person name="Park H.-J."/>
            <person name="Ramirez L."/>
            <person name="Alfaro M."/>
            <person name="Sun H."/>
            <person name="Tritt A."/>
            <person name="Yoshinaga Y."/>
            <person name="Zwiers L.-H."/>
            <person name="Turgeon B."/>
            <person name="Goodwin S."/>
            <person name="Spatafora J."/>
            <person name="Crous P."/>
            <person name="Grigoriev I."/>
        </authorList>
    </citation>
    <scope>NUCLEOTIDE SEQUENCE</scope>
    <source>
        <strain evidence="13">CBS 101060</strain>
    </source>
</reference>
<feature type="transmembrane region" description="Helical" evidence="10">
    <location>
        <begin position="127"/>
        <end position="151"/>
    </location>
</feature>
<name>A0A9P4SAN6_9PEZI</name>
<dbReference type="Gene3D" id="1.20.1540.10">
    <property type="entry name" value="Rhomboid-like"/>
    <property type="match status" value="1"/>
</dbReference>
<comment type="caution">
    <text evidence="13">The sequence shown here is derived from an EMBL/GenBank/DDBJ whole genome shotgun (WGS) entry which is preliminary data.</text>
</comment>
<keyword evidence="5 10" id="KW-0812">Transmembrane</keyword>
<evidence type="ECO:0000256" key="9">
    <source>
        <dbReference type="ARBA" id="ARBA00023136"/>
    </source>
</evidence>
<dbReference type="GO" id="GO:0016020">
    <property type="term" value="C:membrane"/>
    <property type="evidence" value="ECO:0007669"/>
    <property type="project" value="UniProtKB-SubCell"/>
</dbReference>
<feature type="compositionally biased region" description="Polar residues" evidence="11">
    <location>
        <begin position="38"/>
        <end position="53"/>
    </location>
</feature>
<dbReference type="GO" id="GO:0004252">
    <property type="term" value="F:serine-type endopeptidase activity"/>
    <property type="evidence" value="ECO:0007669"/>
    <property type="project" value="InterPro"/>
</dbReference>
<comment type="similarity">
    <text evidence="3 10">Belongs to the peptidase S54 family.</text>
</comment>
<dbReference type="InterPro" id="IPR022764">
    <property type="entry name" value="Peptidase_S54_rhomboid_dom"/>
</dbReference>
<evidence type="ECO:0000256" key="1">
    <source>
        <dbReference type="ARBA" id="ARBA00000156"/>
    </source>
</evidence>
<dbReference type="GO" id="GO:0006508">
    <property type="term" value="P:proteolysis"/>
    <property type="evidence" value="ECO:0007669"/>
    <property type="project" value="UniProtKB-KW"/>
</dbReference>
<sequence length="505" mass="55794">MAANDYYTSFNPNSRRDDAPLPPASTSPQRPHVDTHLVHNTISPVTSPFSDNTYPAKPQNDFHTDSSYHGASSQYSSAPDPFADHNAIPMQHQNMKYDPNTSPIEAEGQYQRGGRHGRRRSRKKGWFAGRVPWMVYILTAAQIAVFIGSIIKYAVLTGRPIATTPQFNPMIGPSTPLLINMGALYQPCMRNTEGVQNSSIPVGWPCPGAKTNATECTLSELCGFGGVPNPHPNGSIDDKPSPNQWWRFIVPIFLHSGLIHITFNMLVQVTLAREIEQSIGSLRFALVYFASGIFGFVLGGNYAGTGVASMGASGALFGIIALLLLELLYSWRDRPKPLRDLAMLVLTIVIAFVLGLLPGLDNFSHIGGFLMGLVIGICILHSPNALRERAGMDEPPYNPVTPGGRVPQFASVKAFARQPVGFFIGRKPWWWAWWLVRVGALVGALVGFIALLQNFYVHRSDCDWCKYLSCIPVNDWCEQGVLRFQETPSKRDLFAVDRARMLGMY</sequence>
<keyword evidence="14" id="KW-1185">Reference proteome</keyword>
<proteinExistence type="inferred from homology"/>
<keyword evidence="8 10" id="KW-1133">Transmembrane helix</keyword>
<comment type="function">
    <text evidence="10">Serine protease involved in intramembrane proteolysis.</text>
</comment>
<organism evidence="13 14">
    <name type="scientific">Patellaria atrata CBS 101060</name>
    <dbReference type="NCBI Taxonomy" id="1346257"/>
    <lineage>
        <taxon>Eukaryota</taxon>
        <taxon>Fungi</taxon>
        <taxon>Dikarya</taxon>
        <taxon>Ascomycota</taxon>
        <taxon>Pezizomycotina</taxon>
        <taxon>Dothideomycetes</taxon>
        <taxon>Dothideomycetes incertae sedis</taxon>
        <taxon>Patellariales</taxon>
        <taxon>Patellariaceae</taxon>
        <taxon>Patellaria</taxon>
    </lineage>
</organism>
<feature type="region of interest" description="Disordered" evidence="11">
    <location>
        <begin position="100"/>
        <end position="122"/>
    </location>
</feature>
<evidence type="ECO:0000256" key="6">
    <source>
        <dbReference type="ARBA" id="ARBA00022801"/>
    </source>
</evidence>
<evidence type="ECO:0000256" key="10">
    <source>
        <dbReference type="RuleBase" id="RU362115"/>
    </source>
</evidence>
<keyword evidence="4 10" id="KW-0645">Protease</keyword>
<dbReference type="AlphaFoldDB" id="A0A9P4SAN6"/>
<feature type="compositionally biased region" description="Low complexity" evidence="11">
    <location>
        <begin position="67"/>
        <end position="78"/>
    </location>
</feature>
<comment type="subcellular location">
    <subcellularLocation>
        <location evidence="2 10">Membrane</location>
        <topology evidence="2 10">Multi-pass membrane protein</topology>
    </subcellularLocation>
</comment>
<feature type="compositionally biased region" description="Basic residues" evidence="11">
    <location>
        <begin position="113"/>
        <end position="122"/>
    </location>
</feature>
<evidence type="ECO:0000256" key="8">
    <source>
        <dbReference type="ARBA" id="ARBA00022989"/>
    </source>
</evidence>
<dbReference type="PANTHER" id="PTHR22936">
    <property type="entry name" value="RHOMBOID-RELATED"/>
    <property type="match status" value="1"/>
</dbReference>
<feature type="transmembrane region" description="Helical" evidence="10">
    <location>
        <begin position="341"/>
        <end position="360"/>
    </location>
</feature>
<evidence type="ECO:0000256" key="11">
    <source>
        <dbReference type="SAM" id="MobiDB-lite"/>
    </source>
</evidence>
<dbReference type="EMBL" id="MU006097">
    <property type="protein sequence ID" value="KAF2838265.1"/>
    <property type="molecule type" value="Genomic_DNA"/>
</dbReference>
<feature type="compositionally biased region" description="Polar residues" evidence="11">
    <location>
        <begin position="1"/>
        <end position="13"/>
    </location>
</feature>
<feature type="region of interest" description="Disordered" evidence="11">
    <location>
        <begin position="1"/>
        <end position="86"/>
    </location>
</feature>
<feature type="transmembrane region" description="Helical" evidence="10">
    <location>
        <begin position="310"/>
        <end position="329"/>
    </location>
</feature>
<gene>
    <name evidence="13" type="ORF">M501DRAFT_1005136</name>
</gene>
<comment type="caution">
    <text evidence="10">Lacks conserved residue(s) required for the propagation of feature annotation.</text>
</comment>
<feature type="transmembrane region" description="Helical" evidence="10">
    <location>
        <begin position="431"/>
        <end position="452"/>
    </location>
</feature>
<dbReference type="Proteomes" id="UP000799429">
    <property type="component" value="Unassembled WGS sequence"/>
</dbReference>
<evidence type="ECO:0000313" key="14">
    <source>
        <dbReference type="Proteomes" id="UP000799429"/>
    </source>
</evidence>
<protein>
    <recommendedName>
        <fullName evidence="10">Rhomboid-type serine protease</fullName>
        <ecNumber evidence="10">3.4.21.105</ecNumber>
    </recommendedName>
</protein>
<dbReference type="InterPro" id="IPR002610">
    <property type="entry name" value="Peptidase_S54_rhomboid-like"/>
</dbReference>
<evidence type="ECO:0000259" key="12">
    <source>
        <dbReference type="Pfam" id="PF01694"/>
    </source>
</evidence>
<dbReference type="InterPro" id="IPR035952">
    <property type="entry name" value="Rhomboid-like_sf"/>
</dbReference>
<dbReference type="PANTHER" id="PTHR22936:SF69">
    <property type="entry name" value="RHOMBOID-LIKE PROTEIN"/>
    <property type="match status" value="1"/>
</dbReference>
<dbReference type="Pfam" id="PF01694">
    <property type="entry name" value="Rhomboid"/>
    <property type="match status" value="1"/>
</dbReference>
<comment type="catalytic activity">
    <reaction evidence="1 10">
        <text>Cleaves type-1 transmembrane domains using a catalytic dyad composed of serine and histidine that are contributed by different transmembrane domains.</text>
        <dbReference type="EC" id="3.4.21.105"/>
    </reaction>
</comment>
<evidence type="ECO:0000256" key="7">
    <source>
        <dbReference type="ARBA" id="ARBA00022825"/>
    </source>
</evidence>
<evidence type="ECO:0000313" key="13">
    <source>
        <dbReference type="EMBL" id="KAF2838265.1"/>
    </source>
</evidence>
<evidence type="ECO:0000256" key="4">
    <source>
        <dbReference type="ARBA" id="ARBA00022670"/>
    </source>
</evidence>
<dbReference type="SUPFAM" id="SSF144091">
    <property type="entry name" value="Rhomboid-like"/>
    <property type="match status" value="1"/>
</dbReference>
<keyword evidence="7 10" id="KW-0720">Serine protease</keyword>
<dbReference type="EC" id="3.4.21.105" evidence="10"/>
<evidence type="ECO:0000256" key="2">
    <source>
        <dbReference type="ARBA" id="ARBA00004141"/>
    </source>
</evidence>
<keyword evidence="6 10" id="KW-0378">Hydrolase</keyword>
<dbReference type="OrthoDB" id="2146116at2759"/>
<accession>A0A9P4SAN6</accession>
<evidence type="ECO:0000256" key="3">
    <source>
        <dbReference type="ARBA" id="ARBA00009045"/>
    </source>
</evidence>
<evidence type="ECO:0000256" key="5">
    <source>
        <dbReference type="ARBA" id="ARBA00022692"/>
    </source>
</evidence>
<feature type="domain" description="Peptidase S54 rhomboid" evidence="12">
    <location>
        <begin position="243"/>
        <end position="380"/>
    </location>
</feature>
<feature type="transmembrane region" description="Helical" evidence="10">
    <location>
        <begin position="284"/>
        <end position="304"/>
    </location>
</feature>
<keyword evidence="9 10" id="KW-0472">Membrane</keyword>
<feature type="transmembrane region" description="Helical" evidence="10">
    <location>
        <begin position="248"/>
        <end position="272"/>
    </location>
</feature>